<name>A0A6H2A3M7_9ZZZZ</name>
<evidence type="ECO:0000313" key="1">
    <source>
        <dbReference type="EMBL" id="QJA54177.1"/>
    </source>
</evidence>
<dbReference type="EMBL" id="MT144483">
    <property type="protein sequence ID" value="QJA54177.1"/>
    <property type="molecule type" value="Genomic_DNA"/>
</dbReference>
<evidence type="ECO:0000313" key="2">
    <source>
        <dbReference type="EMBL" id="QJA82651.1"/>
    </source>
</evidence>
<dbReference type="AlphaFoldDB" id="A0A6H2A3M7"/>
<protein>
    <submittedName>
        <fullName evidence="1">Uncharacterized protein</fullName>
    </submittedName>
</protein>
<sequence>MEKQPEEITVCNLEVVLMPNGEIISLGKTVGWFRDYKNFLTEKDT</sequence>
<accession>A0A6H2A3M7</accession>
<gene>
    <name evidence="2" type="ORF">MM415A00385_0041</name>
    <name evidence="1" type="ORF">TM448A04438_0007</name>
</gene>
<proteinExistence type="predicted"/>
<organism evidence="1">
    <name type="scientific">viral metagenome</name>
    <dbReference type="NCBI Taxonomy" id="1070528"/>
    <lineage>
        <taxon>unclassified sequences</taxon>
        <taxon>metagenomes</taxon>
        <taxon>organismal metagenomes</taxon>
    </lineage>
</organism>
<dbReference type="EMBL" id="MT142492">
    <property type="protein sequence ID" value="QJA82651.1"/>
    <property type="molecule type" value="Genomic_DNA"/>
</dbReference>
<reference evidence="1" key="1">
    <citation type="submission" date="2020-03" db="EMBL/GenBank/DDBJ databases">
        <title>The deep terrestrial virosphere.</title>
        <authorList>
            <person name="Holmfeldt K."/>
            <person name="Nilsson E."/>
            <person name="Simone D."/>
            <person name="Lopez-Fernandez M."/>
            <person name="Wu X."/>
            <person name="de Brujin I."/>
            <person name="Lundin D."/>
            <person name="Andersson A."/>
            <person name="Bertilsson S."/>
            <person name="Dopson M."/>
        </authorList>
    </citation>
    <scope>NUCLEOTIDE SEQUENCE</scope>
    <source>
        <strain evidence="2">MM415A00385</strain>
        <strain evidence="1">TM448A04438</strain>
    </source>
</reference>